<feature type="domain" description="AMP-dependent synthetase/ligase" evidence="6">
    <location>
        <begin position="28"/>
        <end position="428"/>
    </location>
</feature>
<dbReference type="Pfam" id="PF23562">
    <property type="entry name" value="AMP-binding_C_3"/>
    <property type="match status" value="1"/>
</dbReference>
<gene>
    <name evidence="7" type="ORF">SAMEA4475696_01906</name>
</gene>
<evidence type="ECO:0000256" key="5">
    <source>
        <dbReference type="ARBA" id="ARBA00032875"/>
    </source>
</evidence>
<dbReference type="PANTHER" id="PTHR43272:SF32">
    <property type="entry name" value="AMP-DEPENDENT SYNTHETASE_LIGASE DOMAIN-CONTAINING PROTEIN"/>
    <property type="match status" value="1"/>
</dbReference>
<accession>A0A239VPI9</accession>
<dbReference type="Proteomes" id="UP000242637">
    <property type="component" value="Chromosome 1"/>
</dbReference>
<keyword evidence="2 7" id="KW-0436">Ligase</keyword>
<evidence type="ECO:0000256" key="2">
    <source>
        <dbReference type="ARBA" id="ARBA00022598"/>
    </source>
</evidence>
<dbReference type="GO" id="GO:0004467">
    <property type="term" value="F:long-chain fatty acid-CoA ligase activity"/>
    <property type="evidence" value="ECO:0007669"/>
    <property type="project" value="TreeGrafter"/>
</dbReference>
<keyword evidence="3" id="KW-0276">Fatty acid metabolism</keyword>
<evidence type="ECO:0000256" key="1">
    <source>
        <dbReference type="ARBA" id="ARBA00006432"/>
    </source>
</evidence>
<dbReference type="InterPro" id="IPR020845">
    <property type="entry name" value="AMP-binding_CS"/>
</dbReference>
<evidence type="ECO:0000259" key="6">
    <source>
        <dbReference type="Pfam" id="PF00501"/>
    </source>
</evidence>
<keyword evidence="4" id="KW-0443">Lipid metabolism</keyword>
<dbReference type="AlphaFoldDB" id="A0A239VPI9"/>
<dbReference type="STRING" id="1121387.GCA_000429885_00276"/>
<dbReference type="SUPFAM" id="SSF56801">
    <property type="entry name" value="Acetyl-CoA synthetase-like"/>
    <property type="match status" value="1"/>
</dbReference>
<dbReference type="Pfam" id="PF00501">
    <property type="entry name" value="AMP-binding"/>
    <property type="match status" value="1"/>
</dbReference>
<evidence type="ECO:0000256" key="3">
    <source>
        <dbReference type="ARBA" id="ARBA00022832"/>
    </source>
</evidence>
<dbReference type="EMBL" id="LT906453">
    <property type="protein sequence ID" value="SNV23816.1"/>
    <property type="molecule type" value="Genomic_DNA"/>
</dbReference>
<sequence>MKEIHVPSPEHQPLPYSTLADLLTVQADEDPQRILFDIKNMASNDHLWEPLTVQQAHDRMEATARGLLASGIKPGDRVGIMSRTRFEWTLIDLACWRIGAVTVPIYETSSADQVAHILGHSETTAVFVETFEHEATVDSVRDRLPALQHVWQIEGGDVDMIISRADQTDEETLRAAREHLTPDSPATIMYTSGTTGTPKACPLSHANFVELTESIREVFAEILFAEDAAMLMFLPLAHVLQRVISVAAISARMRTAHAPDVKNLMDDLQSFKPTFILGVPRVFEKVYNATNSKLSAQGHRGLFTLATRVAIAYSRAIDKGRIPAPLRLQHKLFDVLVYSKMREAMGGRIRNSVSGGAPLGARLGHFFRGMGVDIYEGYGLTETTAPISACNPALHRIGSVGRPMPGTSVRIADDGEIQVTGPGVFTGYDGDEKANAHAFTPDGWFRTGDLGSLDSDGCLYITGRSKEIIVTAGGKNVYPAPLEDAIRSHPLVSQVMVVGDQRPFVGALITLDADMIPAWGKAHDMPDLTLEKALQDEFVRERIQLAVDRANKGVSRAESVRKFRLVKEDFTEDNGMLTPSLKVKREVVLKKRAREVEALYAEPRN</sequence>
<dbReference type="KEGG" id="dco:SAMEA4475696_1906"/>
<dbReference type="RefSeq" id="WP_028326420.1">
    <property type="nucleotide sequence ID" value="NZ_LT906453.1"/>
</dbReference>
<evidence type="ECO:0000256" key="4">
    <source>
        <dbReference type="ARBA" id="ARBA00023098"/>
    </source>
</evidence>
<dbReference type="PANTHER" id="PTHR43272">
    <property type="entry name" value="LONG-CHAIN-FATTY-ACID--COA LIGASE"/>
    <property type="match status" value="1"/>
</dbReference>
<dbReference type="GeneID" id="63460090"/>
<name>A0A239VPI9_9MICO</name>
<dbReference type="Gene3D" id="3.40.50.12780">
    <property type="entry name" value="N-terminal domain of ligase-like"/>
    <property type="match status" value="1"/>
</dbReference>
<dbReference type="InterPro" id="IPR000873">
    <property type="entry name" value="AMP-dep_synth/lig_dom"/>
</dbReference>
<reference evidence="7 8" key="1">
    <citation type="submission" date="2017-06" db="EMBL/GenBank/DDBJ databases">
        <authorList>
            <consortium name="Pathogen Informatics"/>
        </authorList>
    </citation>
    <scope>NUCLEOTIDE SEQUENCE [LARGE SCALE GENOMIC DNA]</scope>
    <source>
        <strain evidence="7 8">NCTC13039</strain>
    </source>
</reference>
<evidence type="ECO:0000313" key="7">
    <source>
        <dbReference type="EMBL" id="SNV23816.1"/>
    </source>
</evidence>
<organism evidence="7 8">
    <name type="scientific">Dermatophilus congolensis</name>
    <dbReference type="NCBI Taxonomy" id="1863"/>
    <lineage>
        <taxon>Bacteria</taxon>
        <taxon>Bacillati</taxon>
        <taxon>Actinomycetota</taxon>
        <taxon>Actinomycetes</taxon>
        <taxon>Micrococcales</taxon>
        <taxon>Dermatophilaceae</taxon>
        <taxon>Dermatophilus</taxon>
    </lineage>
</organism>
<keyword evidence="8" id="KW-1185">Reference proteome</keyword>
<evidence type="ECO:0000313" key="8">
    <source>
        <dbReference type="Proteomes" id="UP000242637"/>
    </source>
</evidence>
<dbReference type="OrthoDB" id="9803968at2"/>
<protein>
    <recommendedName>
        <fullName evidence="5">Acyl-CoA synthetase</fullName>
    </recommendedName>
</protein>
<dbReference type="CDD" id="cd05907">
    <property type="entry name" value="VL_LC_FACS_like"/>
    <property type="match status" value="1"/>
</dbReference>
<dbReference type="PROSITE" id="PS00455">
    <property type="entry name" value="AMP_BINDING"/>
    <property type="match status" value="1"/>
</dbReference>
<comment type="similarity">
    <text evidence="1">Belongs to the ATP-dependent AMP-binding enzyme family.</text>
</comment>
<proteinExistence type="inferred from homology"/>
<dbReference type="InterPro" id="IPR042099">
    <property type="entry name" value="ANL_N_sf"/>
</dbReference>
<dbReference type="GO" id="GO:0016020">
    <property type="term" value="C:membrane"/>
    <property type="evidence" value="ECO:0007669"/>
    <property type="project" value="TreeGrafter"/>
</dbReference>